<dbReference type="STRING" id="27835.A0A0N4YDC5"/>
<protein>
    <submittedName>
        <fullName evidence="6">Phlebovirus_G2 domain-containing protein</fullName>
    </submittedName>
</protein>
<keyword evidence="1" id="KW-1133">Transmembrane helix</keyword>
<feature type="transmembrane region" description="Helical" evidence="1">
    <location>
        <begin position="420"/>
        <end position="443"/>
    </location>
</feature>
<evidence type="ECO:0000256" key="1">
    <source>
        <dbReference type="SAM" id="Phobius"/>
    </source>
</evidence>
<dbReference type="Pfam" id="PF07245">
    <property type="entry name" value="Phlebovirus_G2"/>
    <property type="match status" value="2"/>
</dbReference>
<dbReference type="EMBL" id="UYSL01021422">
    <property type="protein sequence ID" value="VDL78201.1"/>
    <property type="molecule type" value="Genomic_DNA"/>
</dbReference>
<dbReference type="AlphaFoldDB" id="A0A0N4YDC5"/>
<keyword evidence="2" id="KW-0732">Signal</keyword>
<feature type="domain" description="Phlebovirus glycoprotein G2 fusion" evidence="3">
    <location>
        <begin position="664"/>
        <end position="810"/>
    </location>
</feature>
<feature type="chain" id="PRO_5043125482" evidence="2">
    <location>
        <begin position="29"/>
        <end position="823"/>
    </location>
</feature>
<accession>A0A0N4YDC5</accession>
<evidence type="ECO:0000313" key="6">
    <source>
        <dbReference type="WBParaSite" id="NBR_0001461101-mRNA-1"/>
    </source>
</evidence>
<dbReference type="OMA" id="EGRTICE"/>
<dbReference type="InterPro" id="IPR009878">
    <property type="entry name" value="Phlebovirus_G2_fusion"/>
</dbReference>
<feature type="signal peptide" evidence="2">
    <location>
        <begin position="1"/>
        <end position="28"/>
    </location>
</feature>
<keyword evidence="1" id="KW-0472">Membrane</keyword>
<sequence length="823" mass="92968">MTTRPKSKIGTLPVLVTISLVLCQTAATISNIIPNSRCPSTIPVVRTIIYADQCREKGIAIAPIVENGRHINIPLPLTPNTGYCGAKCNCPKWTKTCSFYNGHNKKMSQAKNVPHAIFNYKPPQVCSFHKSASCPNTRKVGIFYQIVPELHISTREFFEENDYYCFTNDAKSASNLASKRSPQYGTPAFCRHHKCSTPSTKSVLCTYYSPITTFDFHNSSIVIRTWGPTAREYFSYKPIIENSKKSYTIPQRYKGGLIVETTTTFDILEVCSSFTCIYMTNYTNETLILFPTSVVLFQYTVNLNAWKEGERIFSSTLSCPGQPICETIQCRNCWEKFFNIQCWSFFEIAASLFLLISTGLFLHAITPLFTILRWISSRVLRFPPMIARLVTNACRKLIRRHQTSEVTQATYQKKKKRRKICGIVATVILSISTAHSCSDIVTFQGQTSRCTITDNEEKCEYDEVTQLLLQPIGQDACLLLKNKENRVTATVAIRLHQISHICKQKTEYFTRDHHFLRSPFINATTPEVARKKYAHQSNRKKGFLKLVLCRIRIRGTPIVFPVGDVSGVIGVFTANHHAFSTDAIRQPHHLQYTEYSHAHMGPYVRLSRPGDGRPSPGRVMANRHAELCLFVITRPGEGRPSPGRERRAYGPWSIQAEGIVIIRSEDSTTFQKFALQPGIPFVWNKLQLTLASTITPNLPLLSSYFITDDKIVSRIDPSPQGHPLPNPPGQLQCKTKEDAITFKKCIFEKHACSCTPREYTAHCSCPNGTMSSFLYSSHNKLPITTNQVTIINEKRTIKAKSTIGFVLTVQLSMNDLCSHCRQN</sequence>
<dbReference type="Gene3D" id="2.60.98.50">
    <property type="match status" value="1"/>
</dbReference>
<evidence type="ECO:0000256" key="2">
    <source>
        <dbReference type="SAM" id="SignalP"/>
    </source>
</evidence>
<name>A0A0N4YDC5_NIPBR</name>
<evidence type="ECO:0000313" key="4">
    <source>
        <dbReference type="EMBL" id="VDL78201.1"/>
    </source>
</evidence>
<feature type="domain" description="Phlebovirus glycoprotein G2 fusion" evidence="3">
    <location>
        <begin position="437"/>
        <end position="515"/>
    </location>
</feature>
<evidence type="ECO:0000313" key="5">
    <source>
        <dbReference type="Proteomes" id="UP000271162"/>
    </source>
</evidence>
<reference evidence="4 5" key="2">
    <citation type="submission" date="2018-11" db="EMBL/GenBank/DDBJ databases">
        <authorList>
            <consortium name="Pathogen Informatics"/>
        </authorList>
    </citation>
    <scope>NUCLEOTIDE SEQUENCE [LARGE SCALE GENOMIC DNA]</scope>
</reference>
<feature type="transmembrane region" description="Helical" evidence="1">
    <location>
        <begin position="348"/>
        <end position="375"/>
    </location>
</feature>
<gene>
    <name evidence="4" type="ORF">NBR_LOCUS14612</name>
</gene>
<dbReference type="WBParaSite" id="NBR_0001461101-mRNA-1">
    <property type="protein sequence ID" value="NBR_0001461101-mRNA-1"/>
    <property type="gene ID" value="NBR_0001461101"/>
</dbReference>
<keyword evidence="1" id="KW-0812">Transmembrane</keyword>
<organism evidence="6">
    <name type="scientific">Nippostrongylus brasiliensis</name>
    <name type="common">Rat hookworm</name>
    <dbReference type="NCBI Taxonomy" id="27835"/>
    <lineage>
        <taxon>Eukaryota</taxon>
        <taxon>Metazoa</taxon>
        <taxon>Ecdysozoa</taxon>
        <taxon>Nematoda</taxon>
        <taxon>Chromadorea</taxon>
        <taxon>Rhabditida</taxon>
        <taxon>Rhabditina</taxon>
        <taxon>Rhabditomorpha</taxon>
        <taxon>Strongyloidea</taxon>
        <taxon>Heligmosomidae</taxon>
        <taxon>Nippostrongylus</taxon>
    </lineage>
</organism>
<dbReference type="Proteomes" id="UP000271162">
    <property type="component" value="Unassembled WGS sequence"/>
</dbReference>
<reference evidence="6" key="1">
    <citation type="submission" date="2017-02" db="UniProtKB">
        <authorList>
            <consortium name="WormBaseParasite"/>
        </authorList>
    </citation>
    <scope>IDENTIFICATION</scope>
</reference>
<proteinExistence type="predicted"/>
<keyword evidence="5" id="KW-1185">Reference proteome</keyword>
<evidence type="ECO:0000259" key="3">
    <source>
        <dbReference type="Pfam" id="PF07245"/>
    </source>
</evidence>